<accession>V4KFZ4</accession>
<evidence type="ECO:0000256" key="1">
    <source>
        <dbReference type="SAM" id="Phobius"/>
    </source>
</evidence>
<name>V4KFZ4_EUTSA</name>
<reference evidence="2 3" key="1">
    <citation type="journal article" date="2013" name="Front. Plant Sci.">
        <title>The Reference Genome of the Halophytic Plant Eutrema salsugineum.</title>
        <authorList>
            <person name="Yang R."/>
            <person name="Jarvis D.E."/>
            <person name="Chen H."/>
            <person name="Beilstein M.A."/>
            <person name="Grimwood J."/>
            <person name="Jenkins J."/>
            <person name="Shu S."/>
            <person name="Prochnik S."/>
            <person name="Xin M."/>
            <person name="Ma C."/>
            <person name="Schmutz J."/>
            <person name="Wing R.A."/>
            <person name="Mitchell-Olds T."/>
            <person name="Schumaker K.S."/>
            <person name="Wang X."/>
        </authorList>
    </citation>
    <scope>NUCLEOTIDE SEQUENCE [LARGE SCALE GENOMIC DNA]</scope>
</reference>
<dbReference type="Proteomes" id="UP000030689">
    <property type="component" value="Unassembled WGS sequence"/>
</dbReference>
<keyword evidence="1" id="KW-1133">Transmembrane helix</keyword>
<keyword evidence="1" id="KW-0812">Transmembrane</keyword>
<sequence length="76" mass="8776">MKTKATLVFSISQSVTWGFSINRGFFINRRLFYKPPALSLEMLYHLPALCNPLALLCNTMVINIIIFNEKKKRSPK</sequence>
<evidence type="ECO:0000313" key="3">
    <source>
        <dbReference type="Proteomes" id="UP000030689"/>
    </source>
</evidence>
<keyword evidence="1" id="KW-0472">Membrane</keyword>
<dbReference type="AlphaFoldDB" id="V4KFZ4"/>
<keyword evidence="3" id="KW-1185">Reference proteome</keyword>
<dbReference type="EMBL" id="KI517953">
    <property type="protein sequence ID" value="ESQ28757.1"/>
    <property type="molecule type" value="Genomic_DNA"/>
</dbReference>
<gene>
    <name evidence="2" type="ORF">EUTSA_v10019403mg</name>
</gene>
<organism evidence="2 3">
    <name type="scientific">Eutrema salsugineum</name>
    <name type="common">Saltwater cress</name>
    <name type="synonym">Sisymbrium salsugineum</name>
    <dbReference type="NCBI Taxonomy" id="72664"/>
    <lineage>
        <taxon>Eukaryota</taxon>
        <taxon>Viridiplantae</taxon>
        <taxon>Streptophyta</taxon>
        <taxon>Embryophyta</taxon>
        <taxon>Tracheophyta</taxon>
        <taxon>Spermatophyta</taxon>
        <taxon>Magnoliopsida</taxon>
        <taxon>eudicotyledons</taxon>
        <taxon>Gunneridae</taxon>
        <taxon>Pentapetalae</taxon>
        <taxon>rosids</taxon>
        <taxon>malvids</taxon>
        <taxon>Brassicales</taxon>
        <taxon>Brassicaceae</taxon>
        <taxon>Eutremeae</taxon>
        <taxon>Eutrema</taxon>
    </lineage>
</organism>
<protein>
    <submittedName>
        <fullName evidence="2">Uncharacterized protein</fullName>
    </submittedName>
</protein>
<evidence type="ECO:0000313" key="2">
    <source>
        <dbReference type="EMBL" id="ESQ28757.1"/>
    </source>
</evidence>
<dbReference type="Gramene" id="ESQ28757">
    <property type="protein sequence ID" value="ESQ28757"/>
    <property type="gene ID" value="EUTSA_v10019403mg"/>
</dbReference>
<feature type="transmembrane region" description="Helical" evidence="1">
    <location>
        <begin position="42"/>
        <end position="67"/>
    </location>
</feature>
<proteinExistence type="predicted"/>
<dbReference type="KEGG" id="eus:EUTSA_v10019403mg"/>